<reference evidence="1" key="1">
    <citation type="submission" date="2014-11" db="EMBL/GenBank/DDBJ databases">
        <authorList>
            <person name="Amaro Gonzalez C."/>
        </authorList>
    </citation>
    <scope>NUCLEOTIDE SEQUENCE</scope>
</reference>
<accession>A0A0E9RRJ9</accession>
<proteinExistence type="predicted"/>
<name>A0A0E9RRJ9_ANGAN</name>
<dbReference type="EMBL" id="GBXM01077120">
    <property type="protein sequence ID" value="JAH31457.1"/>
    <property type="molecule type" value="Transcribed_RNA"/>
</dbReference>
<evidence type="ECO:0000313" key="1">
    <source>
        <dbReference type="EMBL" id="JAH31457.1"/>
    </source>
</evidence>
<organism evidence="1">
    <name type="scientific">Anguilla anguilla</name>
    <name type="common">European freshwater eel</name>
    <name type="synonym">Muraena anguilla</name>
    <dbReference type="NCBI Taxonomy" id="7936"/>
    <lineage>
        <taxon>Eukaryota</taxon>
        <taxon>Metazoa</taxon>
        <taxon>Chordata</taxon>
        <taxon>Craniata</taxon>
        <taxon>Vertebrata</taxon>
        <taxon>Euteleostomi</taxon>
        <taxon>Actinopterygii</taxon>
        <taxon>Neopterygii</taxon>
        <taxon>Teleostei</taxon>
        <taxon>Anguilliformes</taxon>
        <taxon>Anguillidae</taxon>
        <taxon>Anguilla</taxon>
    </lineage>
</organism>
<dbReference type="AlphaFoldDB" id="A0A0E9RRJ9"/>
<reference evidence="1" key="2">
    <citation type="journal article" date="2015" name="Fish Shellfish Immunol.">
        <title>Early steps in the European eel (Anguilla anguilla)-Vibrio vulnificus interaction in the gills: Role of the RtxA13 toxin.</title>
        <authorList>
            <person name="Callol A."/>
            <person name="Pajuelo D."/>
            <person name="Ebbesson L."/>
            <person name="Teles M."/>
            <person name="MacKenzie S."/>
            <person name="Amaro C."/>
        </authorList>
    </citation>
    <scope>NUCLEOTIDE SEQUENCE</scope>
</reference>
<sequence length="52" mass="5864">MGLRLLPAYRYLLSKNNSAFSRVNQTNTDNGVLLGGSCRTHEQMNLCITDYL</sequence>
<protein>
    <submittedName>
        <fullName evidence="1">Uncharacterized protein</fullName>
    </submittedName>
</protein>